<accession>A0A428KE80</accession>
<dbReference type="RefSeq" id="WP_125436890.1">
    <property type="nucleotide sequence ID" value="NZ_RWIU01000002.1"/>
</dbReference>
<name>A0A428KE80_9BACT</name>
<sequence length="120" mass="13398">MKQTPAPLPGGKIAFPPARTALRDLYRAARHLPSTDPYGPARLARIADQTEYFLQEWPLPDWPEALHSGQPLPDRHVLLSWVLTARREITQAGTAPGTAWPYARWHQITTTLLAALVPFA</sequence>
<reference evidence="1 2" key="1">
    <citation type="submission" date="2018-12" db="EMBL/GenBank/DDBJ databases">
        <authorList>
            <person name="Feng G."/>
            <person name="Zhu H."/>
        </authorList>
    </citation>
    <scope>NUCLEOTIDE SEQUENCE [LARGE SCALE GENOMIC DNA]</scope>
    <source>
        <strain evidence="1 2">LMG 26000</strain>
    </source>
</reference>
<proteinExistence type="predicted"/>
<dbReference type="Proteomes" id="UP000270291">
    <property type="component" value="Unassembled WGS sequence"/>
</dbReference>
<comment type="caution">
    <text evidence="1">The sequence shown here is derived from an EMBL/GenBank/DDBJ whole genome shotgun (WGS) entry which is preliminary data.</text>
</comment>
<organism evidence="1 2">
    <name type="scientific">Hymenobacter perfusus</name>
    <dbReference type="NCBI Taxonomy" id="1236770"/>
    <lineage>
        <taxon>Bacteria</taxon>
        <taxon>Pseudomonadati</taxon>
        <taxon>Bacteroidota</taxon>
        <taxon>Cytophagia</taxon>
        <taxon>Cytophagales</taxon>
        <taxon>Hymenobacteraceae</taxon>
        <taxon>Hymenobacter</taxon>
    </lineage>
</organism>
<dbReference type="AlphaFoldDB" id="A0A428KE80"/>
<keyword evidence="2" id="KW-1185">Reference proteome</keyword>
<gene>
    <name evidence="1" type="ORF">EI293_09450</name>
</gene>
<evidence type="ECO:0000313" key="1">
    <source>
        <dbReference type="EMBL" id="RSK44726.1"/>
    </source>
</evidence>
<evidence type="ECO:0000313" key="2">
    <source>
        <dbReference type="Proteomes" id="UP000270291"/>
    </source>
</evidence>
<dbReference type="EMBL" id="RWIU01000002">
    <property type="protein sequence ID" value="RSK44726.1"/>
    <property type="molecule type" value="Genomic_DNA"/>
</dbReference>
<dbReference type="OrthoDB" id="881927at2"/>
<protein>
    <submittedName>
        <fullName evidence="1">Uncharacterized protein</fullName>
    </submittedName>
</protein>